<name>A0A1Y3K9S0_PSEPU</name>
<dbReference type="Gene3D" id="3.40.190.10">
    <property type="entry name" value="Periplasmic binding protein-like II"/>
    <property type="match status" value="2"/>
</dbReference>
<dbReference type="Pfam" id="PF00126">
    <property type="entry name" value="HTH_1"/>
    <property type="match status" value="1"/>
</dbReference>
<gene>
    <name evidence="6" type="ORF">B8W72_29400</name>
</gene>
<comment type="similarity">
    <text evidence="1">Belongs to the LysR transcriptional regulatory family.</text>
</comment>
<dbReference type="InterPro" id="IPR036388">
    <property type="entry name" value="WH-like_DNA-bd_sf"/>
</dbReference>
<dbReference type="FunFam" id="1.10.10.10:FF:000001">
    <property type="entry name" value="LysR family transcriptional regulator"/>
    <property type="match status" value="1"/>
</dbReference>
<keyword evidence="4" id="KW-0804">Transcription</keyword>
<dbReference type="InterPro" id="IPR000847">
    <property type="entry name" value="LysR_HTH_N"/>
</dbReference>
<protein>
    <submittedName>
        <fullName evidence="6">LysR family transcriptional regulator</fullName>
    </submittedName>
</protein>
<evidence type="ECO:0000313" key="6">
    <source>
        <dbReference type="EMBL" id="OUM22576.1"/>
    </source>
</evidence>
<dbReference type="CDD" id="cd08432">
    <property type="entry name" value="PBP2_GcdR_TrpI_HvrB_AmpR_like"/>
    <property type="match status" value="1"/>
</dbReference>
<evidence type="ECO:0000256" key="3">
    <source>
        <dbReference type="ARBA" id="ARBA00023125"/>
    </source>
</evidence>
<evidence type="ECO:0000259" key="5">
    <source>
        <dbReference type="PROSITE" id="PS50931"/>
    </source>
</evidence>
<evidence type="ECO:0000256" key="2">
    <source>
        <dbReference type="ARBA" id="ARBA00023015"/>
    </source>
</evidence>
<dbReference type="PANTHER" id="PTHR30537:SF5">
    <property type="entry name" value="HTH-TYPE TRANSCRIPTIONAL ACTIVATOR TTDR-RELATED"/>
    <property type="match status" value="1"/>
</dbReference>
<dbReference type="SUPFAM" id="SSF46785">
    <property type="entry name" value="Winged helix' DNA-binding domain"/>
    <property type="match status" value="1"/>
</dbReference>
<dbReference type="PROSITE" id="PS50931">
    <property type="entry name" value="HTH_LYSR"/>
    <property type="match status" value="1"/>
</dbReference>
<reference evidence="6 7" key="1">
    <citation type="submission" date="2017-05" db="EMBL/GenBank/DDBJ databases">
        <title>Whole genome sequence of Pseudomonas putida isolate 1312 commercialized as a biostimulant.</title>
        <authorList>
            <person name="Crovadore J."/>
            <person name="Blanc P."/>
            <person name="Chablais R."/>
            <person name="Cochard B."/>
            <person name="Grizard D."/>
            <person name="Lefort F."/>
        </authorList>
    </citation>
    <scope>NUCLEOTIDE SEQUENCE [LARGE SCALE GENOMIC DNA]</scope>
    <source>
        <strain evidence="6 7">1312</strain>
    </source>
</reference>
<dbReference type="GO" id="GO:0003700">
    <property type="term" value="F:DNA-binding transcription factor activity"/>
    <property type="evidence" value="ECO:0007669"/>
    <property type="project" value="InterPro"/>
</dbReference>
<proteinExistence type="inferred from homology"/>
<evidence type="ECO:0000256" key="4">
    <source>
        <dbReference type="ARBA" id="ARBA00023163"/>
    </source>
</evidence>
<dbReference type="PRINTS" id="PR00039">
    <property type="entry name" value="HTHLYSR"/>
</dbReference>
<feature type="domain" description="HTH lysR-type" evidence="5">
    <location>
        <begin position="26"/>
        <end position="75"/>
    </location>
</feature>
<dbReference type="Gene3D" id="1.10.10.10">
    <property type="entry name" value="Winged helix-like DNA-binding domain superfamily/Winged helix DNA-binding domain"/>
    <property type="match status" value="1"/>
</dbReference>
<comment type="caution">
    <text evidence="6">The sequence shown here is derived from an EMBL/GenBank/DDBJ whole genome shotgun (WGS) entry which is preliminary data.</text>
</comment>
<dbReference type="SUPFAM" id="SSF53850">
    <property type="entry name" value="Periplasmic binding protein-like II"/>
    <property type="match status" value="1"/>
</dbReference>
<keyword evidence="3" id="KW-0238">DNA-binding</keyword>
<dbReference type="InterPro" id="IPR058163">
    <property type="entry name" value="LysR-type_TF_proteobact-type"/>
</dbReference>
<evidence type="ECO:0000256" key="1">
    <source>
        <dbReference type="ARBA" id="ARBA00009437"/>
    </source>
</evidence>
<keyword evidence="2" id="KW-0805">Transcription regulation</keyword>
<evidence type="ECO:0000313" key="7">
    <source>
        <dbReference type="Proteomes" id="UP000196082"/>
    </source>
</evidence>
<dbReference type="Pfam" id="PF03466">
    <property type="entry name" value="LysR_substrate"/>
    <property type="match status" value="1"/>
</dbReference>
<dbReference type="PANTHER" id="PTHR30537">
    <property type="entry name" value="HTH-TYPE TRANSCRIPTIONAL REGULATOR"/>
    <property type="match status" value="1"/>
</dbReference>
<dbReference type="Proteomes" id="UP000196082">
    <property type="component" value="Unassembled WGS sequence"/>
</dbReference>
<dbReference type="InterPro" id="IPR036390">
    <property type="entry name" value="WH_DNA-bd_sf"/>
</dbReference>
<dbReference type="AlphaFoldDB" id="A0A1Y3K9S0"/>
<dbReference type="GO" id="GO:0003677">
    <property type="term" value="F:DNA binding"/>
    <property type="evidence" value="ECO:0007669"/>
    <property type="project" value="UniProtKB-KW"/>
</dbReference>
<sequence length="320" mass="35457">MTTQTGAFQQKGYRRIIPSMTALLQFEAVARLNSFTQAAIELGVTQAAVSKQIKALEENLGALLFHRSHRSICLTEGGEILFASISESLQRVASAFDKITHISHHQEIVLGSTAPFSQLRIMPRLNALADALPQVQLRLATQMFTGDLRKRDYDLDVRYGNGQWEDGEAILLFEEEIYPVCAPAWLARHTLPVTLEALADAGLLDADSTSEGWVDWPGWFRELGLARAAPRYNLRCSLYTDAINAALAGYGIALGWGRLVEHLVSSGALVRLEPFTVRTREAYYIVVPHGRPALAHTRAIAQWLQSPAPSPDNPLLHNHR</sequence>
<dbReference type="InterPro" id="IPR005119">
    <property type="entry name" value="LysR_subst-bd"/>
</dbReference>
<dbReference type="EMBL" id="NFSB01000091">
    <property type="protein sequence ID" value="OUM22576.1"/>
    <property type="molecule type" value="Genomic_DNA"/>
</dbReference>
<organism evidence="6 7">
    <name type="scientific">Pseudomonas putida</name>
    <name type="common">Arthrobacter siderocapsulatus</name>
    <dbReference type="NCBI Taxonomy" id="303"/>
    <lineage>
        <taxon>Bacteria</taxon>
        <taxon>Pseudomonadati</taxon>
        <taxon>Pseudomonadota</taxon>
        <taxon>Gammaproteobacteria</taxon>
        <taxon>Pseudomonadales</taxon>
        <taxon>Pseudomonadaceae</taxon>
        <taxon>Pseudomonas</taxon>
    </lineage>
</organism>
<accession>A0A1Y3K9S0</accession>